<keyword evidence="2" id="KW-1185">Reference proteome</keyword>
<reference evidence="2" key="1">
    <citation type="submission" date="2018-12" db="EMBL/GenBank/DDBJ databases">
        <title>Genome sequence of Peanibacillus sp.</title>
        <authorList>
            <person name="Subramani G."/>
            <person name="Srinivasan S."/>
            <person name="Kim M.K."/>
        </authorList>
    </citation>
    <scope>NUCLEOTIDE SEQUENCE [LARGE SCALE GENOMIC DNA]</scope>
    <source>
        <strain evidence="2">18JY67-1</strain>
    </source>
</reference>
<organism evidence="1 2">
    <name type="scientific">Paenibacillus albus</name>
    <dbReference type="NCBI Taxonomy" id="2495582"/>
    <lineage>
        <taxon>Bacteria</taxon>
        <taxon>Bacillati</taxon>
        <taxon>Bacillota</taxon>
        <taxon>Bacilli</taxon>
        <taxon>Bacillales</taxon>
        <taxon>Paenibacillaceae</taxon>
        <taxon>Paenibacillus</taxon>
    </lineage>
</organism>
<dbReference type="KEGG" id="palb:EJC50_02460"/>
<dbReference type="AlphaFoldDB" id="A0A3Q8X213"/>
<accession>A0A3Q8X213</accession>
<gene>
    <name evidence="1" type="ORF">EJC50_02460</name>
</gene>
<dbReference type="EMBL" id="CP034437">
    <property type="protein sequence ID" value="AZN38666.1"/>
    <property type="molecule type" value="Genomic_DNA"/>
</dbReference>
<sequence>MPNNSVFDQSNGKLFGQLVNTYAAPGVTAPPDNSATVAAREFITTFMTSSSLGILGGSVIASIQISNPSGSGRTLYVSRISGGVGISLSLLSSFNGSLTITRAGTISSPSTLTPFNTLFGSSATSAMTARSSTSAISGGTSFFTVPLNPGMFSFDYTGGLVVPENQSISITVSASLTVAGVLSSNANMSWWEG</sequence>
<evidence type="ECO:0000313" key="1">
    <source>
        <dbReference type="EMBL" id="AZN38666.1"/>
    </source>
</evidence>
<evidence type="ECO:0000313" key="2">
    <source>
        <dbReference type="Proteomes" id="UP000272528"/>
    </source>
</evidence>
<protein>
    <submittedName>
        <fullName evidence="1">Uncharacterized protein</fullName>
    </submittedName>
</protein>
<name>A0A3Q8X213_9BACL</name>
<dbReference type="OrthoDB" id="2616366at2"/>
<dbReference type="Proteomes" id="UP000272528">
    <property type="component" value="Chromosome"/>
</dbReference>
<proteinExistence type="predicted"/>
<dbReference type="RefSeq" id="WP_126011992.1">
    <property type="nucleotide sequence ID" value="NZ_CP034437.1"/>
</dbReference>